<accession>A0A0F9Q555</accession>
<gene>
    <name evidence="1" type="ORF">LCGC14_0746720</name>
</gene>
<dbReference type="EMBL" id="LAZR01001782">
    <property type="protein sequence ID" value="KKN39110.1"/>
    <property type="molecule type" value="Genomic_DNA"/>
</dbReference>
<reference evidence="1" key="1">
    <citation type="journal article" date="2015" name="Nature">
        <title>Complex archaea that bridge the gap between prokaryotes and eukaryotes.</title>
        <authorList>
            <person name="Spang A."/>
            <person name="Saw J.H."/>
            <person name="Jorgensen S.L."/>
            <person name="Zaremba-Niedzwiedzka K."/>
            <person name="Martijn J."/>
            <person name="Lind A.E."/>
            <person name="van Eijk R."/>
            <person name="Schleper C."/>
            <person name="Guy L."/>
            <person name="Ettema T.J."/>
        </authorList>
    </citation>
    <scope>NUCLEOTIDE SEQUENCE</scope>
</reference>
<sequence>MGIRHFYNNLIDLDPNKSIIFNFESIAKHVYLFPGGNEGKPAKDIENLMLNNKRNLTIPHFNTKRVFGTHSDGGFLGDRGFQGYGIGEVEAYAYMLTPNDTIDKIDTQLLEKLCLVLTDALKDHDSNFFK</sequence>
<evidence type="ECO:0000313" key="1">
    <source>
        <dbReference type="EMBL" id="KKN39110.1"/>
    </source>
</evidence>
<protein>
    <recommendedName>
        <fullName evidence="2">Peptidase M28 domain-containing protein</fullName>
    </recommendedName>
</protein>
<dbReference type="Gene3D" id="3.40.630.10">
    <property type="entry name" value="Zn peptidases"/>
    <property type="match status" value="1"/>
</dbReference>
<proteinExistence type="predicted"/>
<evidence type="ECO:0008006" key="2">
    <source>
        <dbReference type="Google" id="ProtNLM"/>
    </source>
</evidence>
<dbReference type="AlphaFoldDB" id="A0A0F9Q555"/>
<name>A0A0F9Q555_9ZZZZ</name>
<organism evidence="1">
    <name type="scientific">marine sediment metagenome</name>
    <dbReference type="NCBI Taxonomy" id="412755"/>
    <lineage>
        <taxon>unclassified sequences</taxon>
        <taxon>metagenomes</taxon>
        <taxon>ecological metagenomes</taxon>
    </lineage>
</organism>
<comment type="caution">
    <text evidence="1">The sequence shown here is derived from an EMBL/GenBank/DDBJ whole genome shotgun (WGS) entry which is preliminary data.</text>
</comment>